<protein>
    <submittedName>
        <fullName evidence="3">Alpha-1,2-fucosyltransferase</fullName>
    </submittedName>
</protein>
<dbReference type="Gene3D" id="3.40.50.11350">
    <property type="match status" value="1"/>
</dbReference>
<evidence type="ECO:0000256" key="1">
    <source>
        <dbReference type="ARBA" id="ARBA00022676"/>
    </source>
</evidence>
<proteinExistence type="predicted"/>
<dbReference type="Pfam" id="PF01531">
    <property type="entry name" value="Glyco_transf_11"/>
    <property type="match status" value="1"/>
</dbReference>
<name>A0ABW4ZMQ7_9SPHI</name>
<sequence length="275" mass="32980">MTAVYFKGRLGNQMFQYVFYRYLKEKNSDKLIFFSNPHHAYLSKYFELENYQAVTFESKIYSVLVRFIPRLLRFKDVYVQNFVRPRNYEARNSVVYNGYFQTDWYYNQLQNKPHFKIKPKYTSKFQTLYSEIFRKEKTIAVHIRRTDYLKYGKRDISLPIEYFKRRLSEIDDLDSYRVFFVSDDVPFVKSVFSEKSNFIFSDNDEITDFQILQNADIAIISNSSFGWWAAFLGKEAKIVYAPKNWMGFGIGAEHPKGVMTKKFIWEDVPFNNQSV</sequence>
<dbReference type="EMBL" id="JBHUHZ010000001">
    <property type="protein sequence ID" value="MFD2162927.1"/>
    <property type="molecule type" value="Genomic_DNA"/>
</dbReference>
<accession>A0ABW4ZMQ7</accession>
<organism evidence="3 4">
    <name type="scientific">Paradesertivirga mongoliensis</name>
    <dbReference type="NCBI Taxonomy" id="2100740"/>
    <lineage>
        <taxon>Bacteria</taxon>
        <taxon>Pseudomonadati</taxon>
        <taxon>Bacteroidota</taxon>
        <taxon>Sphingobacteriia</taxon>
        <taxon>Sphingobacteriales</taxon>
        <taxon>Sphingobacteriaceae</taxon>
        <taxon>Paradesertivirga</taxon>
    </lineage>
</organism>
<evidence type="ECO:0000256" key="2">
    <source>
        <dbReference type="ARBA" id="ARBA00022679"/>
    </source>
</evidence>
<keyword evidence="2" id="KW-0808">Transferase</keyword>
<evidence type="ECO:0000313" key="4">
    <source>
        <dbReference type="Proteomes" id="UP001597387"/>
    </source>
</evidence>
<gene>
    <name evidence="3" type="ORF">ACFSJU_11035</name>
</gene>
<dbReference type="RefSeq" id="WP_255902644.1">
    <property type="nucleotide sequence ID" value="NZ_JAFMZO010000003.1"/>
</dbReference>
<keyword evidence="1" id="KW-0328">Glycosyltransferase</keyword>
<dbReference type="Proteomes" id="UP001597387">
    <property type="component" value="Unassembled WGS sequence"/>
</dbReference>
<evidence type="ECO:0000313" key="3">
    <source>
        <dbReference type="EMBL" id="MFD2162927.1"/>
    </source>
</evidence>
<dbReference type="CDD" id="cd11301">
    <property type="entry name" value="Fut1_Fut2_like"/>
    <property type="match status" value="1"/>
</dbReference>
<comment type="caution">
    <text evidence="3">The sequence shown here is derived from an EMBL/GenBank/DDBJ whole genome shotgun (WGS) entry which is preliminary data.</text>
</comment>
<keyword evidence="4" id="KW-1185">Reference proteome</keyword>
<dbReference type="PANTHER" id="PTHR11927:SF9">
    <property type="entry name" value="L-FUCOSYLTRANSFERASE"/>
    <property type="match status" value="1"/>
</dbReference>
<dbReference type="PANTHER" id="PTHR11927">
    <property type="entry name" value="GALACTOSIDE 2-L-FUCOSYLTRANSFERASE"/>
    <property type="match status" value="1"/>
</dbReference>
<dbReference type="InterPro" id="IPR002516">
    <property type="entry name" value="Glyco_trans_11"/>
</dbReference>
<reference evidence="4" key="1">
    <citation type="journal article" date="2019" name="Int. J. Syst. Evol. Microbiol.">
        <title>The Global Catalogue of Microorganisms (GCM) 10K type strain sequencing project: providing services to taxonomists for standard genome sequencing and annotation.</title>
        <authorList>
            <consortium name="The Broad Institute Genomics Platform"/>
            <consortium name="The Broad Institute Genome Sequencing Center for Infectious Disease"/>
            <person name="Wu L."/>
            <person name="Ma J."/>
        </authorList>
    </citation>
    <scope>NUCLEOTIDE SEQUENCE [LARGE SCALE GENOMIC DNA]</scope>
    <source>
        <strain evidence="4">KCTC 42217</strain>
    </source>
</reference>